<dbReference type="CDD" id="cd00067">
    <property type="entry name" value="GAL4"/>
    <property type="match status" value="1"/>
</dbReference>
<evidence type="ECO:0000313" key="3">
    <source>
        <dbReference type="EMBL" id="KAF2755709.1"/>
    </source>
</evidence>
<dbReference type="Pfam" id="PF00172">
    <property type="entry name" value="Zn_clus"/>
    <property type="match status" value="1"/>
</dbReference>
<dbReference type="SUPFAM" id="SSF57701">
    <property type="entry name" value="Zn2/Cys6 DNA-binding domain"/>
    <property type="match status" value="1"/>
</dbReference>
<dbReference type="GO" id="GO:0008270">
    <property type="term" value="F:zinc ion binding"/>
    <property type="evidence" value="ECO:0007669"/>
    <property type="project" value="InterPro"/>
</dbReference>
<dbReference type="GO" id="GO:0001228">
    <property type="term" value="F:DNA-binding transcription activator activity, RNA polymerase II-specific"/>
    <property type="evidence" value="ECO:0007669"/>
    <property type="project" value="TreeGrafter"/>
</dbReference>
<gene>
    <name evidence="3" type="ORF">EJ05DRAFT_540379</name>
</gene>
<organism evidence="3 4">
    <name type="scientific">Pseudovirgaria hyperparasitica</name>
    <dbReference type="NCBI Taxonomy" id="470096"/>
    <lineage>
        <taxon>Eukaryota</taxon>
        <taxon>Fungi</taxon>
        <taxon>Dikarya</taxon>
        <taxon>Ascomycota</taxon>
        <taxon>Pezizomycotina</taxon>
        <taxon>Dothideomycetes</taxon>
        <taxon>Dothideomycetes incertae sedis</taxon>
        <taxon>Acrospermales</taxon>
        <taxon>Acrospermaceae</taxon>
        <taxon>Pseudovirgaria</taxon>
    </lineage>
</organism>
<keyword evidence="4" id="KW-1185">Reference proteome</keyword>
<proteinExistence type="predicted"/>
<dbReference type="PROSITE" id="PS00463">
    <property type="entry name" value="ZN2_CY6_FUNGAL_1"/>
    <property type="match status" value="1"/>
</dbReference>
<sequence>MPPPRKFHTKSHTGCIQCKRRRVKCGEEKPVCLRCKKRREICTFDSTESPPLATPTDNLDNTSHQRPPRGQELYLMHWFSTEVYTSLSESPDDLETWRTLIPREAVKHDFLLDGLLAIACLHHADHIHEASDSYRELALNYQDWGLANFREALQQISSHNANAALIFSGFITVIALALSKDSGDPPPEASLSVRTLLCGSASIIHNAPEPLSSGLIGHILKPSVGDATHYSEQAKEAMNRLRTRISQIAKLVSVKRRQVYESSVAYLEHLMQHALGNHYAPIFEWPIQVDERLVDLFREGDPMSQLIWAHYGVMLLKLHNRWWAKDVGIRLIESLCDILHSIDEEWTEWTVWPRTCIASLLDGDFNF</sequence>
<keyword evidence="1" id="KW-0539">Nucleus</keyword>
<dbReference type="AlphaFoldDB" id="A0A6A6W0P5"/>
<protein>
    <recommendedName>
        <fullName evidence="2">Zn(2)-C6 fungal-type domain-containing protein</fullName>
    </recommendedName>
</protein>
<evidence type="ECO:0000256" key="1">
    <source>
        <dbReference type="ARBA" id="ARBA00023242"/>
    </source>
</evidence>
<evidence type="ECO:0000259" key="2">
    <source>
        <dbReference type="PROSITE" id="PS50048"/>
    </source>
</evidence>
<dbReference type="Proteomes" id="UP000799437">
    <property type="component" value="Unassembled WGS sequence"/>
</dbReference>
<dbReference type="Gene3D" id="4.10.240.10">
    <property type="entry name" value="Zn(2)-C6 fungal-type DNA-binding domain"/>
    <property type="match status" value="1"/>
</dbReference>
<dbReference type="SMART" id="SM00066">
    <property type="entry name" value="GAL4"/>
    <property type="match status" value="1"/>
</dbReference>
<dbReference type="PROSITE" id="PS50048">
    <property type="entry name" value="ZN2_CY6_FUNGAL_2"/>
    <property type="match status" value="1"/>
</dbReference>
<dbReference type="PANTHER" id="PTHR47784:SF5">
    <property type="entry name" value="STEROL UPTAKE CONTROL PROTEIN 2"/>
    <property type="match status" value="1"/>
</dbReference>
<dbReference type="InterPro" id="IPR001138">
    <property type="entry name" value="Zn2Cys6_DnaBD"/>
</dbReference>
<dbReference type="InterPro" id="IPR036864">
    <property type="entry name" value="Zn2-C6_fun-type_DNA-bd_sf"/>
</dbReference>
<evidence type="ECO:0000313" key="4">
    <source>
        <dbReference type="Proteomes" id="UP000799437"/>
    </source>
</evidence>
<dbReference type="RefSeq" id="XP_033598160.1">
    <property type="nucleotide sequence ID" value="XM_033749600.1"/>
</dbReference>
<dbReference type="InterPro" id="IPR053157">
    <property type="entry name" value="Sterol_Uptake_Regulator"/>
</dbReference>
<accession>A0A6A6W0P5</accession>
<feature type="domain" description="Zn(2)-C6 fungal-type" evidence="2">
    <location>
        <begin position="14"/>
        <end position="44"/>
    </location>
</feature>
<dbReference type="OrthoDB" id="4937900at2759"/>
<reference evidence="3" key="1">
    <citation type="journal article" date="2020" name="Stud. Mycol.">
        <title>101 Dothideomycetes genomes: a test case for predicting lifestyles and emergence of pathogens.</title>
        <authorList>
            <person name="Haridas S."/>
            <person name="Albert R."/>
            <person name="Binder M."/>
            <person name="Bloem J."/>
            <person name="Labutti K."/>
            <person name="Salamov A."/>
            <person name="Andreopoulos B."/>
            <person name="Baker S."/>
            <person name="Barry K."/>
            <person name="Bills G."/>
            <person name="Bluhm B."/>
            <person name="Cannon C."/>
            <person name="Castanera R."/>
            <person name="Culley D."/>
            <person name="Daum C."/>
            <person name="Ezra D."/>
            <person name="Gonzalez J."/>
            <person name="Henrissat B."/>
            <person name="Kuo A."/>
            <person name="Liang C."/>
            <person name="Lipzen A."/>
            <person name="Lutzoni F."/>
            <person name="Magnuson J."/>
            <person name="Mondo S."/>
            <person name="Nolan M."/>
            <person name="Ohm R."/>
            <person name="Pangilinan J."/>
            <person name="Park H.-J."/>
            <person name="Ramirez L."/>
            <person name="Alfaro M."/>
            <person name="Sun H."/>
            <person name="Tritt A."/>
            <person name="Yoshinaga Y."/>
            <person name="Zwiers L.-H."/>
            <person name="Turgeon B."/>
            <person name="Goodwin S."/>
            <person name="Spatafora J."/>
            <person name="Crous P."/>
            <person name="Grigoriev I."/>
        </authorList>
    </citation>
    <scope>NUCLEOTIDE SEQUENCE</scope>
    <source>
        <strain evidence="3">CBS 121739</strain>
    </source>
</reference>
<dbReference type="PANTHER" id="PTHR47784">
    <property type="entry name" value="STEROL UPTAKE CONTROL PROTEIN 2"/>
    <property type="match status" value="1"/>
</dbReference>
<dbReference type="GeneID" id="54490654"/>
<dbReference type="Pfam" id="PF11951">
    <property type="entry name" value="Fungal_trans_2"/>
    <property type="match status" value="1"/>
</dbReference>
<name>A0A6A6W0P5_9PEZI</name>
<dbReference type="InterPro" id="IPR021858">
    <property type="entry name" value="Fun_TF"/>
</dbReference>
<dbReference type="EMBL" id="ML996577">
    <property type="protein sequence ID" value="KAF2755709.1"/>
    <property type="molecule type" value="Genomic_DNA"/>
</dbReference>